<protein>
    <submittedName>
        <fullName evidence="2">Uncharacterized protein</fullName>
    </submittedName>
</protein>
<keyword evidence="3" id="KW-1185">Reference proteome</keyword>
<feature type="compositionally biased region" description="Basic and acidic residues" evidence="1">
    <location>
        <begin position="162"/>
        <end position="177"/>
    </location>
</feature>
<organism evidence="2 3">
    <name type="scientific">Cercopithifilaria johnstoni</name>
    <dbReference type="NCBI Taxonomy" id="2874296"/>
    <lineage>
        <taxon>Eukaryota</taxon>
        <taxon>Metazoa</taxon>
        <taxon>Ecdysozoa</taxon>
        <taxon>Nematoda</taxon>
        <taxon>Chromadorea</taxon>
        <taxon>Rhabditida</taxon>
        <taxon>Spirurina</taxon>
        <taxon>Spiruromorpha</taxon>
        <taxon>Filarioidea</taxon>
        <taxon>Onchocercidae</taxon>
        <taxon>Cercopithifilaria</taxon>
    </lineage>
</organism>
<evidence type="ECO:0000313" key="3">
    <source>
        <dbReference type="Proteomes" id="UP000746747"/>
    </source>
</evidence>
<dbReference type="OrthoDB" id="5840658at2759"/>
<dbReference type="EMBL" id="CAKAEH010000113">
    <property type="protein sequence ID" value="CAG9529941.1"/>
    <property type="molecule type" value="Genomic_DNA"/>
</dbReference>
<feature type="compositionally biased region" description="Basic and acidic residues" evidence="1">
    <location>
        <begin position="110"/>
        <end position="121"/>
    </location>
</feature>
<feature type="region of interest" description="Disordered" evidence="1">
    <location>
        <begin position="1"/>
        <end position="180"/>
    </location>
</feature>
<sequence>MKEADEENDRGKSRSRKRKKVKGKGSKRKSHRSQKFEDSDEKDDVSCCGRPKRKSDSRRRRKHHHHRKHKSKRSQKDMVGTKDEISSSVVAAPPVPQSQQPIAATSVAVSKEKLKEEKESGEVTNTNQGKQSTSGEIAGQGKLSGQLGASQISPPLPSYDNQKADARNGRDGRDGRESVSQIAMSKTELLQELCVTQCIRDGYEISRMEYKTCFPISKKPNFIYLPQLRFMANKSSTDTQKKSSTRQNATNLLHEITQPINLYQNETPDLTKEKNLMSETKISKFVENLNECYFALQKTRKNIANLKLLATGEMLNEVHRYDNDTKTIINDLKYLQQRIHRKFGN</sequence>
<reference evidence="2" key="1">
    <citation type="submission" date="2021-09" db="EMBL/GenBank/DDBJ databases">
        <authorList>
            <consortium name="Pathogen Informatics"/>
        </authorList>
    </citation>
    <scope>NUCLEOTIDE SEQUENCE</scope>
</reference>
<dbReference type="AlphaFoldDB" id="A0A8J2LW82"/>
<name>A0A8J2LW82_9BILA</name>
<feature type="compositionally biased region" description="Basic residues" evidence="1">
    <location>
        <begin position="13"/>
        <end position="33"/>
    </location>
</feature>
<feature type="compositionally biased region" description="Low complexity" evidence="1">
    <location>
        <begin position="86"/>
        <end position="104"/>
    </location>
</feature>
<evidence type="ECO:0000256" key="1">
    <source>
        <dbReference type="SAM" id="MobiDB-lite"/>
    </source>
</evidence>
<evidence type="ECO:0000313" key="2">
    <source>
        <dbReference type="EMBL" id="CAG9529941.1"/>
    </source>
</evidence>
<feature type="compositionally biased region" description="Polar residues" evidence="1">
    <location>
        <begin position="122"/>
        <end position="135"/>
    </location>
</feature>
<gene>
    <name evidence="2" type="ORF">CJOHNSTONI_LOCUS477</name>
</gene>
<feature type="compositionally biased region" description="Basic residues" evidence="1">
    <location>
        <begin position="50"/>
        <end position="73"/>
    </location>
</feature>
<comment type="caution">
    <text evidence="2">The sequence shown here is derived from an EMBL/GenBank/DDBJ whole genome shotgun (WGS) entry which is preliminary data.</text>
</comment>
<dbReference type="Proteomes" id="UP000746747">
    <property type="component" value="Unassembled WGS sequence"/>
</dbReference>
<proteinExistence type="predicted"/>
<accession>A0A8J2LW82</accession>
<feature type="compositionally biased region" description="Basic and acidic residues" evidence="1">
    <location>
        <begin position="74"/>
        <end position="85"/>
    </location>
</feature>